<keyword evidence="3 5" id="KW-0369">Histidine metabolism</keyword>
<dbReference type="GO" id="GO:0008783">
    <property type="term" value="F:agmatinase activity"/>
    <property type="evidence" value="ECO:0007669"/>
    <property type="project" value="TreeGrafter"/>
</dbReference>
<keyword evidence="4 5" id="KW-0464">Manganese</keyword>
<dbReference type="PROSITE" id="PS51409">
    <property type="entry name" value="ARGINASE_2"/>
    <property type="match status" value="1"/>
</dbReference>
<evidence type="ECO:0000256" key="3">
    <source>
        <dbReference type="ARBA" id="ARBA00022808"/>
    </source>
</evidence>
<evidence type="ECO:0000256" key="7">
    <source>
        <dbReference type="PIRSR" id="PIRSR036979-1"/>
    </source>
</evidence>
<comment type="cofactor">
    <cofactor evidence="5 7">
        <name>Mn(2+)</name>
        <dbReference type="ChEBI" id="CHEBI:29035"/>
    </cofactor>
    <text evidence="5 7">Binds 2 manganese ions per subunit.</text>
</comment>
<dbReference type="SUPFAM" id="SSF52768">
    <property type="entry name" value="Arginase/deacetylase"/>
    <property type="match status" value="1"/>
</dbReference>
<reference evidence="9 10" key="1">
    <citation type="submission" date="2016-10" db="EMBL/GenBank/DDBJ databases">
        <authorList>
            <person name="de Groot N.N."/>
        </authorList>
    </citation>
    <scope>NUCLEOTIDE SEQUENCE [LARGE SCALE GENOMIC DNA]</scope>
    <source>
        <strain evidence="9 10">APO</strain>
    </source>
</reference>
<dbReference type="InterPro" id="IPR005923">
    <property type="entry name" value="HutG"/>
</dbReference>
<dbReference type="PIRSF" id="PIRSF036979">
    <property type="entry name" value="Arginase"/>
    <property type="match status" value="1"/>
</dbReference>
<name>A0A1H3INK1_9FIRM</name>
<dbReference type="STRING" id="159292.SAMN05192546_101225"/>
<comment type="pathway">
    <text evidence="5">Amino-acid degradation; L-histidine degradation into L-glutamate; L-glutamate from N-formimidoyl-L-glutamate (hydrolase route): step 1/1.</text>
</comment>
<dbReference type="InterPro" id="IPR006035">
    <property type="entry name" value="Ureohydrolase"/>
</dbReference>
<dbReference type="Pfam" id="PF00491">
    <property type="entry name" value="Arginase"/>
    <property type="match status" value="1"/>
</dbReference>
<dbReference type="Gene3D" id="3.40.800.10">
    <property type="entry name" value="Ureohydrolase domain"/>
    <property type="match status" value="1"/>
</dbReference>
<dbReference type="GO" id="GO:0033389">
    <property type="term" value="P:putrescine biosynthetic process from arginine, via agmatine"/>
    <property type="evidence" value="ECO:0007669"/>
    <property type="project" value="TreeGrafter"/>
</dbReference>
<dbReference type="PANTHER" id="PTHR11358">
    <property type="entry name" value="ARGINASE/AGMATINASE"/>
    <property type="match status" value="1"/>
</dbReference>
<evidence type="ECO:0000313" key="10">
    <source>
        <dbReference type="Proteomes" id="UP000199230"/>
    </source>
</evidence>
<evidence type="ECO:0000256" key="6">
    <source>
        <dbReference type="NCBIfam" id="TIGR01227"/>
    </source>
</evidence>
<dbReference type="GO" id="GO:0050415">
    <property type="term" value="F:formimidoylglutamase activity"/>
    <property type="evidence" value="ECO:0007669"/>
    <property type="project" value="UniProtKB-UniRule"/>
</dbReference>
<evidence type="ECO:0000256" key="8">
    <source>
        <dbReference type="PROSITE-ProRule" id="PRU00742"/>
    </source>
</evidence>
<dbReference type="EMBL" id="FNPV01000001">
    <property type="protein sequence ID" value="SDY29261.1"/>
    <property type="molecule type" value="Genomic_DNA"/>
</dbReference>
<dbReference type="Proteomes" id="UP000199230">
    <property type="component" value="Unassembled WGS sequence"/>
</dbReference>
<dbReference type="HAMAP" id="MF_00737">
    <property type="entry name" value="Formimidoylglutam"/>
    <property type="match status" value="1"/>
</dbReference>
<feature type="binding site" evidence="5 7">
    <location>
        <position position="168"/>
    </location>
    <ligand>
        <name>Mn(2+)</name>
        <dbReference type="ChEBI" id="CHEBI:29035"/>
        <label>1</label>
    </ligand>
</feature>
<feature type="binding site" evidence="5">
    <location>
        <position position="166"/>
    </location>
    <ligand>
        <name>Mn(2+)</name>
        <dbReference type="ChEBI" id="CHEBI:29035"/>
        <label>2</label>
    </ligand>
</feature>
<dbReference type="CDD" id="cd09988">
    <property type="entry name" value="Formimidoylglutamase"/>
    <property type="match status" value="1"/>
</dbReference>
<sequence length="339" mass="38252">MLDRYKPMNPSHWNGRIDSLENFSAYRWHQWVQPLDLRDDLSAFSPKSGFAFLGFKCDEGIRRNGGRQGASKGPDSIRKELANLPCYFTEDITLFDAGDILCEDNNLEESQHQLAQAVNQMLALNLFPIVLGGGHELAYGHYNGILKSVKKRKNYPKIGIFNFDAHFDLRPYPDGGSSGTMFKQIADENTKEDLPFSYFCAGLQKHSNTIQLFKTADALGTDYLLASEMIQDDHWHIVEKVEGFINRNEYLYLTVCSDVFSTAFAPGVSAAQPLGIDPELAIKVIKLLLRSGKVLSFDIAEVSPRFDLDHTTASLARVIIFSLVNTLCESWQKIQWHAY</sequence>
<comment type="function">
    <text evidence="5">Catalyzes the conversion of N-formimidoyl-L-glutamate to L-glutamate and formamide.</text>
</comment>
<dbReference type="EC" id="3.5.3.8" evidence="5 6"/>
<dbReference type="GO" id="GO:0019556">
    <property type="term" value="P:L-histidine catabolic process to glutamate and formamide"/>
    <property type="evidence" value="ECO:0007669"/>
    <property type="project" value="UniProtKB-UniRule"/>
</dbReference>
<gene>
    <name evidence="5" type="primary">hutG</name>
    <name evidence="9" type="ORF">SAMN05192546_101225</name>
</gene>
<feature type="binding site" evidence="5">
    <location>
        <position position="258"/>
    </location>
    <ligand>
        <name>Mn(2+)</name>
        <dbReference type="ChEBI" id="CHEBI:29035"/>
        <label>2</label>
    </ligand>
</feature>
<evidence type="ECO:0000256" key="4">
    <source>
        <dbReference type="ARBA" id="ARBA00023211"/>
    </source>
</evidence>
<comment type="catalytic activity">
    <reaction evidence="5">
        <text>N-formimidoyl-L-glutamate + H2O = formamide + L-glutamate</text>
        <dbReference type="Rhea" id="RHEA:22492"/>
        <dbReference type="ChEBI" id="CHEBI:15377"/>
        <dbReference type="ChEBI" id="CHEBI:16397"/>
        <dbReference type="ChEBI" id="CHEBI:29985"/>
        <dbReference type="ChEBI" id="CHEBI:58928"/>
        <dbReference type="EC" id="3.5.3.8"/>
    </reaction>
</comment>
<dbReference type="PANTHER" id="PTHR11358:SF35">
    <property type="entry name" value="FORMIMIDOYLGLUTAMASE"/>
    <property type="match status" value="1"/>
</dbReference>
<evidence type="ECO:0000256" key="2">
    <source>
        <dbReference type="ARBA" id="ARBA00022801"/>
    </source>
</evidence>
<keyword evidence="10" id="KW-1185">Reference proteome</keyword>
<feature type="binding site" evidence="7">
    <location>
        <position position="166"/>
    </location>
    <ligand>
        <name>Mn(2+)</name>
        <dbReference type="ChEBI" id="CHEBI:29035"/>
        <label>1</label>
    </ligand>
</feature>
<feature type="binding site" evidence="7">
    <location>
        <position position="258"/>
    </location>
    <ligand>
        <name>Mn(2+)</name>
        <dbReference type="ChEBI" id="CHEBI:29035"/>
        <label>1</label>
    </ligand>
</feature>
<feature type="binding site" evidence="5 7">
    <location>
        <position position="164"/>
    </location>
    <ligand>
        <name>Mn(2+)</name>
        <dbReference type="ChEBI" id="CHEBI:29035"/>
        <label>1</label>
    </ligand>
</feature>
<evidence type="ECO:0000313" key="9">
    <source>
        <dbReference type="EMBL" id="SDY29261.1"/>
    </source>
</evidence>
<comment type="similarity">
    <text evidence="5 8">Belongs to the arginase family.</text>
</comment>
<dbReference type="UniPathway" id="UPA00379">
    <property type="reaction ID" value="UER00552"/>
</dbReference>
<dbReference type="RefSeq" id="WP_093310057.1">
    <property type="nucleotide sequence ID" value="NZ_FNPV01000001.1"/>
</dbReference>
<evidence type="ECO:0000256" key="5">
    <source>
        <dbReference type="HAMAP-Rule" id="MF_00737"/>
    </source>
</evidence>
<evidence type="ECO:0000256" key="1">
    <source>
        <dbReference type="ARBA" id="ARBA00022723"/>
    </source>
</evidence>
<dbReference type="GO" id="GO:0030145">
    <property type="term" value="F:manganese ion binding"/>
    <property type="evidence" value="ECO:0007669"/>
    <property type="project" value="UniProtKB-UniRule"/>
</dbReference>
<protein>
    <recommendedName>
        <fullName evidence="5 6">Formimidoylglutamase</fullName>
        <ecNumber evidence="5 6">3.5.3.8</ecNumber>
    </recommendedName>
    <alternativeName>
        <fullName evidence="5">Formiminoglutamase</fullName>
    </alternativeName>
    <alternativeName>
        <fullName evidence="5">Formiminoglutamate hydrolase</fullName>
    </alternativeName>
</protein>
<feature type="binding site" evidence="5 7">
    <location>
        <position position="256"/>
    </location>
    <ligand>
        <name>Mn(2+)</name>
        <dbReference type="ChEBI" id="CHEBI:29035"/>
        <label>1</label>
    </ligand>
</feature>
<feature type="binding site" evidence="5 7">
    <location>
        <position position="135"/>
    </location>
    <ligand>
        <name>Mn(2+)</name>
        <dbReference type="ChEBI" id="CHEBI:29035"/>
        <label>1</label>
    </ligand>
</feature>
<keyword evidence="2 5" id="KW-0378">Hydrolase</keyword>
<accession>A0A1H3INK1</accession>
<dbReference type="InterPro" id="IPR023696">
    <property type="entry name" value="Ureohydrolase_dom_sf"/>
</dbReference>
<dbReference type="AlphaFoldDB" id="A0A1H3INK1"/>
<dbReference type="GO" id="GO:0019557">
    <property type="term" value="P:L-histidine catabolic process to glutamate and formate"/>
    <property type="evidence" value="ECO:0007669"/>
    <property type="project" value="UniProtKB-UniPathway"/>
</dbReference>
<dbReference type="NCBIfam" id="TIGR01227">
    <property type="entry name" value="hutG"/>
    <property type="match status" value="1"/>
</dbReference>
<feature type="binding site" evidence="5">
    <location>
        <position position="256"/>
    </location>
    <ligand>
        <name>Mn(2+)</name>
        <dbReference type="ChEBI" id="CHEBI:29035"/>
        <label>2</label>
    </ligand>
</feature>
<dbReference type="OrthoDB" id="9788689at2"/>
<keyword evidence="1 5" id="KW-0479">Metal-binding</keyword>
<feature type="binding site" evidence="5">
    <location>
        <position position="164"/>
    </location>
    <ligand>
        <name>Mn(2+)</name>
        <dbReference type="ChEBI" id="CHEBI:29035"/>
        <label>2</label>
    </ligand>
</feature>
<proteinExistence type="inferred from homology"/>
<organism evidence="9 10">
    <name type="scientific">Tindallia californiensis</name>
    <dbReference type="NCBI Taxonomy" id="159292"/>
    <lineage>
        <taxon>Bacteria</taxon>
        <taxon>Bacillati</taxon>
        <taxon>Bacillota</taxon>
        <taxon>Clostridia</taxon>
        <taxon>Peptostreptococcales</taxon>
        <taxon>Tindalliaceae</taxon>
        <taxon>Tindallia</taxon>
    </lineage>
</organism>